<sequence length="300" mass="33513">MLRACWAQTSRTIASSSTQCSTSFHTAAVLHAQVSRQNVARGVKKANQIRKEERWKRAQANRPSVVLGTRPGDEAKWENCLLKKVLVDVEELVSSTELVPTQQGVGTVHLPKQVSFGIGEAEKQLLFGDLPLLSSVRGTDATADLAKSPPQNARIPDNYAHRPTVAALKNQGDDRVVNNQIELQKANAFAKLVDLRNANAAGIAYENRRRIIAAFSTPQNPFDPGRSEVQAALLTYKIRNLWNHLTTFRRDLGNRRGLRKLVHERAKILKYLKRVDQNRYETVLEQLALEPESVEGELVV</sequence>
<evidence type="ECO:0000256" key="3">
    <source>
        <dbReference type="ARBA" id="ARBA00023274"/>
    </source>
</evidence>
<comment type="similarity">
    <text evidence="1 4">Belongs to the universal ribosomal protein uS15 family.</text>
</comment>
<name>A0A9P3PY44_LYOSH</name>
<dbReference type="SMART" id="SM01387">
    <property type="entry name" value="Ribosomal_S15"/>
    <property type="match status" value="1"/>
</dbReference>
<dbReference type="GO" id="GO:0003735">
    <property type="term" value="F:structural constituent of ribosome"/>
    <property type="evidence" value="ECO:0007669"/>
    <property type="project" value="InterPro"/>
</dbReference>
<dbReference type="Proteomes" id="UP001063166">
    <property type="component" value="Unassembled WGS sequence"/>
</dbReference>
<dbReference type="GO" id="GO:0006412">
    <property type="term" value="P:translation"/>
    <property type="evidence" value="ECO:0007669"/>
    <property type="project" value="InterPro"/>
</dbReference>
<gene>
    <name evidence="5" type="ORF">LshimejAT787_1401010</name>
</gene>
<organism evidence="5 6">
    <name type="scientific">Lyophyllum shimeji</name>
    <name type="common">Hon-shimeji</name>
    <name type="synonym">Tricholoma shimeji</name>
    <dbReference type="NCBI Taxonomy" id="47721"/>
    <lineage>
        <taxon>Eukaryota</taxon>
        <taxon>Fungi</taxon>
        <taxon>Dikarya</taxon>
        <taxon>Basidiomycota</taxon>
        <taxon>Agaricomycotina</taxon>
        <taxon>Agaricomycetes</taxon>
        <taxon>Agaricomycetidae</taxon>
        <taxon>Agaricales</taxon>
        <taxon>Tricholomatineae</taxon>
        <taxon>Lyophyllaceae</taxon>
        <taxon>Lyophyllum</taxon>
    </lineage>
</organism>
<dbReference type="GO" id="GO:0005737">
    <property type="term" value="C:cytoplasm"/>
    <property type="evidence" value="ECO:0007669"/>
    <property type="project" value="UniProtKB-ARBA"/>
</dbReference>
<evidence type="ECO:0000256" key="2">
    <source>
        <dbReference type="ARBA" id="ARBA00022980"/>
    </source>
</evidence>
<protein>
    <submittedName>
        <fullName evidence="5">Universal ribosomal protein uS15 family protein</fullName>
    </submittedName>
</protein>
<dbReference type="CDD" id="cd00677">
    <property type="entry name" value="S15_NS1_EPRS_RNA-bind"/>
    <property type="match status" value="1"/>
</dbReference>
<dbReference type="NCBIfam" id="TIGR00952">
    <property type="entry name" value="S15_bact"/>
    <property type="match status" value="1"/>
</dbReference>
<dbReference type="InterPro" id="IPR005290">
    <property type="entry name" value="Ribosomal_uS15_bac-type"/>
</dbReference>
<proteinExistence type="inferred from homology"/>
<dbReference type="GO" id="GO:0005840">
    <property type="term" value="C:ribosome"/>
    <property type="evidence" value="ECO:0007669"/>
    <property type="project" value="UniProtKB-KW"/>
</dbReference>
<evidence type="ECO:0000256" key="4">
    <source>
        <dbReference type="RuleBase" id="RU003919"/>
    </source>
</evidence>
<dbReference type="PANTHER" id="PTHR23321">
    <property type="entry name" value="RIBOSOMAL PROTEIN S15, BACTERIAL AND ORGANELLAR"/>
    <property type="match status" value="1"/>
</dbReference>
<dbReference type="OrthoDB" id="441444at2759"/>
<evidence type="ECO:0000313" key="5">
    <source>
        <dbReference type="EMBL" id="GLB43589.1"/>
    </source>
</evidence>
<keyword evidence="2 4" id="KW-0689">Ribosomal protein</keyword>
<evidence type="ECO:0000313" key="6">
    <source>
        <dbReference type="Proteomes" id="UP001063166"/>
    </source>
</evidence>
<dbReference type="SUPFAM" id="SSF47060">
    <property type="entry name" value="S15/NS1 RNA-binding domain"/>
    <property type="match status" value="1"/>
</dbReference>
<dbReference type="HAMAP" id="MF_01343_B">
    <property type="entry name" value="Ribosomal_uS15_B"/>
    <property type="match status" value="1"/>
</dbReference>
<reference evidence="5" key="1">
    <citation type="submission" date="2022-07" db="EMBL/GenBank/DDBJ databases">
        <title>The genome of Lyophyllum shimeji provides insight into the initial evolution of ectomycorrhizal fungal genome.</title>
        <authorList>
            <person name="Kobayashi Y."/>
            <person name="Shibata T."/>
            <person name="Hirakawa H."/>
            <person name="Shigenobu S."/>
            <person name="Nishiyama T."/>
            <person name="Yamada A."/>
            <person name="Hasebe M."/>
            <person name="Kawaguchi M."/>
        </authorList>
    </citation>
    <scope>NUCLEOTIDE SEQUENCE</scope>
    <source>
        <strain evidence="5">AT787</strain>
    </source>
</reference>
<dbReference type="PROSITE" id="PS00362">
    <property type="entry name" value="RIBOSOMAL_S15"/>
    <property type="match status" value="1"/>
</dbReference>
<dbReference type="Pfam" id="PF00312">
    <property type="entry name" value="Ribosomal_S15"/>
    <property type="match status" value="1"/>
</dbReference>
<dbReference type="GO" id="GO:1990904">
    <property type="term" value="C:ribonucleoprotein complex"/>
    <property type="evidence" value="ECO:0007669"/>
    <property type="project" value="UniProtKB-KW"/>
</dbReference>
<keyword evidence="3 4" id="KW-0687">Ribonucleoprotein</keyword>
<accession>A0A9P3PY44</accession>
<dbReference type="EMBL" id="BRPK01000014">
    <property type="protein sequence ID" value="GLB43589.1"/>
    <property type="molecule type" value="Genomic_DNA"/>
</dbReference>
<dbReference type="InterPro" id="IPR009068">
    <property type="entry name" value="uS15_NS1_RNA-bd_sf"/>
</dbReference>
<dbReference type="Gene3D" id="1.10.287.10">
    <property type="entry name" value="S15/NS1, RNA-binding"/>
    <property type="match status" value="1"/>
</dbReference>
<keyword evidence="6" id="KW-1185">Reference proteome</keyword>
<comment type="caution">
    <text evidence="5">The sequence shown here is derived from an EMBL/GenBank/DDBJ whole genome shotgun (WGS) entry which is preliminary data.</text>
</comment>
<dbReference type="AlphaFoldDB" id="A0A9P3PY44"/>
<dbReference type="PANTHER" id="PTHR23321:SF26">
    <property type="entry name" value="SMALL RIBOSOMAL SUBUNIT PROTEIN US15M"/>
    <property type="match status" value="1"/>
</dbReference>
<dbReference type="InterPro" id="IPR000589">
    <property type="entry name" value="Ribosomal_uS15"/>
</dbReference>
<evidence type="ECO:0000256" key="1">
    <source>
        <dbReference type="ARBA" id="ARBA00008434"/>
    </source>
</evidence>